<dbReference type="Proteomes" id="UP000189670">
    <property type="component" value="Unassembled WGS sequence"/>
</dbReference>
<proteinExistence type="predicted"/>
<evidence type="ECO:0000313" key="1">
    <source>
        <dbReference type="EMBL" id="ETR68193.1"/>
    </source>
</evidence>
<sequence>MEVEKSGGKLIIWQIMDDTPEIIQGTSPDLDRLPADLQFEVYLEQKVVGKTTSQRTSIRKYYRDQYKKTGVIPKGLLYREGRKASGRKGGLSKEITMRFIEMVKDSANQDVNSPGFITQKLRTVVNFHRRLEEQFGKVPIESLYRLVTKYNLKKYLEKPDYSDTEIEKLYCFKTLDVFDLIQIDGCQFTYLEIKDENNQWRHPHAIEFMDMSSRKMLSMDIHFSESNESSVESFF</sequence>
<reference evidence="2" key="1">
    <citation type="submission" date="2012-11" db="EMBL/GenBank/DDBJ databases">
        <authorList>
            <person name="Lucero-Rivera Y.E."/>
            <person name="Tovar-Ramirez D."/>
        </authorList>
    </citation>
    <scope>NUCLEOTIDE SEQUENCE [LARGE SCALE GENOMIC DNA]</scope>
    <source>
        <strain evidence="2">Araruama</strain>
    </source>
</reference>
<dbReference type="EMBL" id="ATBP01001039">
    <property type="protein sequence ID" value="ETR68193.1"/>
    <property type="molecule type" value="Genomic_DNA"/>
</dbReference>
<dbReference type="AlphaFoldDB" id="A0A1V1P050"/>
<gene>
    <name evidence="1" type="ORF">OMM_04706</name>
</gene>
<organism evidence="1 2">
    <name type="scientific">Candidatus Magnetoglobus multicellularis str. Araruama</name>
    <dbReference type="NCBI Taxonomy" id="890399"/>
    <lineage>
        <taxon>Bacteria</taxon>
        <taxon>Pseudomonadati</taxon>
        <taxon>Thermodesulfobacteriota</taxon>
        <taxon>Desulfobacteria</taxon>
        <taxon>Desulfobacterales</taxon>
        <taxon>Desulfobacteraceae</taxon>
        <taxon>Candidatus Magnetoglobus</taxon>
    </lineage>
</organism>
<name>A0A1V1P050_9BACT</name>
<protein>
    <submittedName>
        <fullName evidence="1">Uncharacterized protein</fullName>
    </submittedName>
</protein>
<accession>A0A1V1P050</accession>
<dbReference type="GO" id="GO:0003676">
    <property type="term" value="F:nucleic acid binding"/>
    <property type="evidence" value="ECO:0007669"/>
    <property type="project" value="InterPro"/>
</dbReference>
<comment type="caution">
    <text evidence="1">The sequence shown here is derived from an EMBL/GenBank/DDBJ whole genome shotgun (WGS) entry which is preliminary data.</text>
</comment>
<evidence type="ECO:0000313" key="2">
    <source>
        <dbReference type="Proteomes" id="UP000189670"/>
    </source>
</evidence>
<dbReference type="InterPro" id="IPR036397">
    <property type="entry name" value="RNaseH_sf"/>
</dbReference>
<dbReference type="Gene3D" id="3.30.420.10">
    <property type="entry name" value="Ribonuclease H-like superfamily/Ribonuclease H"/>
    <property type="match status" value="1"/>
</dbReference>